<organism evidence="5 6">
    <name type="scientific">Sphingobacterium kyonggiense</name>
    <dbReference type="NCBI Taxonomy" id="714075"/>
    <lineage>
        <taxon>Bacteria</taxon>
        <taxon>Pseudomonadati</taxon>
        <taxon>Bacteroidota</taxon>
        <taxon>Sphingobacteriia</taxon>
        <taxon>Sphingobacteriales</taxon>
        <taxon>Sphingobacteriaceae</taxon>
        <taxon>Sphingobacterium</taxon>
    </lineage>
</organism>
<dbReference type="EMBL" id="BAAAZI010000007">
    <property type="protein sequence ID" value="GAA4139427.1"/>
    <property type="molecule type" value="Genomic_DNA"/>
</dbReference>
<keyword evidence="6" id="KW-1185">Reference proteome</keyword>
<comment type="caution">
    <text evidence="5">The sequence shown here is derived from an EMBL/GenBank/DDBJ whole genome shotgun (WGS) entry which is preliminary data.</text>
</comment>
<dbReference type="Pfam" id="PF12833">
    <property type="entry name" value="HTH_18"/>
    <property type="match status" value="1"/>
</dbReference>
<gene>
    <name evidence="5" type="ORF">GCM10022216_17500</name>
</gene>
<dbReference type="InterPro" id="IPR014710">
    <property type="entry name" value="RmlC-like_jellyroll"/>
</dbReference>
<dbReference type="InterPro" id="IPR009057">
    <property type="entry name" value="Homeodomain-like_sf"/>
</dbReference>
<dbReference type="PANTHER" id="PTHR43280">
    <property type="entry name" value="ARAC-FAMILY TRANSCRIPTIONAL REGULATOR"/>
    <property type="match status" value="1"/>
</dbReference>
<dbReference type="RefSeq" id="WP_344674319.1">
    <property type="nucleotide sequence ID" value="NZ_BAAAZI010000007.1"/>
</dbReference>
<evidence type="ECO:0000256" key="3">
    <source>
        <dbReference type="ARBA" id="ARBA00023163"/>
    </source>
</evidence>
<dbReference type="SMART" id="SM00342">
    <property type="entry name" value="HTH_ARAC"/>
    <property type="match status" value="1"/>
</dbReference>
<dbReference type="PROSITE" id="PS00041">
    <property type="entry name" value="HTH_ARAC_FAMILY_1"/>
    <property type="match status" value="1"/>
</dbReference>
<dbReference type="InterPro" id="IPR037923">
    <property type="entry name" value="HTH-like"/>
</dbReference>
<evidence type="ECO:0000313" key="6">
    <source>
        <dbReference type="Proteomes" id="UP001500101"/>
    </source>
</evidence>
<evidence type="ECO:0000259" key="4">
    <source>
        <dbReference type="PROSITE" id="PS01124"/>
    </source>
</evidence>
<dbReference type="SUPFAM" id="SSF51215">
    <property type="entry name" value="Regulatory protein AraC"/>
    <property type="match status" value="1"/>
</dbReference>
<keyword evidence="2" id="KW-0238">DNA-binding</keyword>
<feature type="domain" description="HTH araC/xylS-type" evidence="4">
    <location>
        <begin position="172"/>
        <end position="270"/>
    </location>
</feature>
<evidence type="ECO:0000313" key="5">
    <source>
        <dbReference type="EMBL" id="GAA4139427.1"/>
    </source>
</evidence>
<dbReference type="Proteomes" id="UP001500101">
    <property type="component" value="Unassembled WGS sequence"/>
</dbReference>
<proteinExistence type="predicted"/>
<evidence type="ECO:0000256" key="2">
    <source>
        <dbReference type="ARBA" id="ARBA00023125"/>
    </source>
</evidence>
<accession>A0ABP7YQ02</accession>
<reference evidence="6" key="1">
    <citation type="journal article" date="2019" name="Int. J. Syst. Evol. Microbiol.">
        <title>The Global Catalogue of Microorganisms (GCM) 10K type strain sequencing project: providing services to taxonomists for standard genome sequencing and annotation.</title>
        <authorList>
            <consortium name="The Broad Institute Genomics Platform"/>
            <consortium name="The Broad Institute Genome Sequencing Center for Infectious Disease"/>
            <person name="Wu L."/>
            <person name="Ma J."/>
        </authorList>
    </citation>
    <scope>NUCLEOTIDE SEQUENCE [LARGE SCALE GENOMIC DNA]</scope>
    <source>
        <strain evidence="6">JCM 16704</strain>
    </source>
</reference>
<sequence length="276" mass="32559">MNTLFKIYQLDEEEALRIQNATNEAHQHEFEELIIGVEGAIEHFIDYKTHVYESPFVCFVSRGKFHRVVPLLKDGACKYWVLRFRSEFIAETTFHLYGSYHENANLQFQKGRCFNRLLTICELISDEMQQEKPELAIVRELLSSLFIMIDAERYQQNPENLQLYKNQDITFKNFLRILEENYRRPEGVQYYAEKLFMSARNLNSVTQHILQQTVSEIIETRKLIEAKNLLMTTNKTVSEIGFEIGYTDKAYFTSVFKKKSGQTPTEFRDAMKKLIS</sequence>
<dbReference type="SUPFAM" id="SSF46689">
    <property type="entry name" value="Homeodomain-like"/>
    <property type="match status" value="1"/>
</dbReference>
<keyword evidence="1" id="KW-0805">Transcription regulation</keyword>
<dbReference type="PROSITE" id="PS01124">
    <property type="entry name" value="HTH_ARAC_FAMILY_2"/>
    <property type="match status" value="1"/>
</dbReference>
<dbReference type="PRINTS" id="PR00032">
    <property type="entry name" value="HTHARAC"/>
</dbReference>
<keyword evidence="3" id="KW-0804">Transcription</keyword>
<protein>
    <submittedName>
        <fullName evidence="5">AraC family transcriptional regulator</fullName>
    </submittedName>
</protein>
<dbReference type="InterPro" id="IPR020449">
    <property type="entry name" value="Tscrpt_reg_AraC-type_HTH"/>
</dbReference>
<dbReference type="PANTHER" id="PTHR43280:SF32">
    <property type="entry name" value="TRANSCRIPTIONAL REGULATORY PROTEIN"/>
    <property type="match status" value="1"/>
</dbReference>
<dbReference type="InterPro" id="IPR018062">
    <property type="entry name" value="HTH_AraC-typ_CS"/>
</dbReference>
<evidence type="ECO:0000256" key="1">
    <source>
        <dbReference type="ARBA" id="ARBA00023015"/>
    </source>
</evidence>
<name>A0ABP7YQ02_9SPHI</name>
<dbReference type="InterPro" id="IPR018060">
    <property type="entry name" value="HTH_AraC"/>
</dbReference>
<dbReference type="Gene3D" id="2.60.120.10">
    <property type="entry name" value="Jelly Rolls"/>
    <property type="match status" value="1"/>
</dbReference>
<dbReference type="Gene3D" id="1.10.10.60">
    <property type="entry name" value="Homeodomain-like"/>
    <property type="match status" value="1"/>
</dbReference>